<keyword evidence="3" id="KW-1185">Reference proteome</keyword>
<dbReference type="Proteomes" id="UP001465153">
    <property type="component" value="Unassembled WGS sequence"/>
</dbReference>
<reference evidence="2 3" key="1">
    <citation type="submission" date="2024-04" db="EMBL/GenBank/DDBJ databases">
        <title>Draft genome sequence of Sessilibacter corallicola NBRC 116591.</title>
        <authorList>
            <person name="Miyakawa T."/>
            <person name="Kusuya Y."/>
            <person name="Miura T."/>
        </authorList>
    </citation>
    <scope>NUCLEOTIDE SEQUENCE [LARGE SCALE GENOMIC DNA]</scope>
    <source>
        <strain evidence="2 3">KU-00831-HH</strain>
    </source>
</reference>
<evidence type="ECO:0000256" key="1">
    <source>
        <dbReference type="SAM" id="MobiDB-lite"/>
    </source>
</evidence>
<gene>
    <name evidence="2" type="ORF">NBRC116591_25430</name>
</gene>
<comment type="caution">
    <text evidence="2">The sequence shown here is derived from an EMBL/GenBank/DDBJ whole genome shotgun (WGS) entry which is preliminary data.</text>
</comment>
<feature type="compositionally biased region" description="Polar residues" evidence="1">
    <location>
        <begin position="16"/>
        <end position="33"/>
    </location>
</feature>
<dbReference type="SUPFAM" id="SSF56059">
    <property type="entry name" value="Glutathione synthetase ATP-binding domain-like"/>
    <property type="match status" value="1"/>
</dbReference>
<accession>A0ABQ0AAQ2</accession>
<evidence type="ECO:0008006" key="4">
    <source>
        <dbReference type="Google" id="ProtNLM"/>
    </source>
</evidence>
<evidence type="ECO:0000313" key="3">
    <source>
        <dbReference type="Proteomes" id="UP001465153"/>
    </source>
</evidence>
<dbReference type="RefSeq" id="WP_353303483.1">
    <property type="nucleotide sequence ID" value="NZ_BAABWN010000008.1"/>
</dbReference>
<feature type="region of interest" description="Disordered" evidence="1">
    <location>
        <begin position="1"/>
        <end position="34"/>
    </location>
</feature>
<evidence type="ECO:0000313" key="2">
    <source>
        <dbReference type="EMBL" id="GAA6168732.1"/>
    </source>
</evidence>
<organism evidence="2 3">
    <name type="scientific">Sessilibacter corallicola</name>
    <dbReference type="NCBI Taxonomy" id="2904075"/>
    <lineage>
        <taxon>Bacteria</taxon>
        <taxon>Pseudomonadati</taxon>
        <taxon>Pseudomonadota</taxon>
        <taxon>Gammaproteobacteria</taxon>
        <taxon>Cellvibrionales</taxon>
        <taxon>Cellvibrionaceae</taxon>
        <taxon>Sessilibacter</taxon>
    </lineage>
</organism>
<name>A0ABQ0AAQ2_9GAMM</name>
<sequence>MSAKTQEGFPDVDNSGIEQPSESMKTASRSDSFVSPGMPPLTYSKKRISMFEFWPTWVMYLPVVLQWLLLSIRHRSLTLPLVANPKLELSGMVGVPKSELLAQASGHCAEATLTWFVHTINDKALETQVEIIKSTMEEYDLSFPVVCKPDIGCRGSGVKLVKNEEQLLRYLRAYPAGSGVMVQRLASHEAEAGVFFVREPNEKAGKIVSLALKYMPYVVGNGKDTLAKLIENDERASQLQHLYLERHKDRLDDVIPENEPYRLVFSASHCRGAVFKDANKYITEALTARINEIMSDLPEFYYGRLDIKFPSIEELQAGRGIEIVEINTASSESLHIWDSDTPLSTAVGSLLYQYKTLFTLGSQNRKRGFKTPGVLQFYRHWQKERRLKEFYPETD</sequence>
<proteinExistence type="predicted"/>
<dbReference type="EMBL" id="BAABWN010000008">
    <property type="protein sequence ID" value="GAA6168732.1"/>
    <property type="molecule type" value="Genomic_DNA"/>
</dbReference>
<protein>
    <recommendedName>
        <fullName evidence="4">D-alanine--D-alanine ligase</fullName>
    </recommendedName>
</protein>